<evidence type="ECO:0000313" key="2">
    <source>
        <dbReference type="EMBL" id="QIB70299.1"/>
    </source>
</evidence>
<sequence>MNIRKNFIAMLAIILTITCMPMASFADSDAGSEVEMQKGKIIMIHDGKITTIDMRNVIIFDENGNIVPRTRADWQFNTSVTLKNGYGALITAEPVYYSASPITMYASCSVGKVTGLQGEARLVEDSNSEIMGKFKATKGTWYGKLKYNLGWVGNTLLYIRNASSDTITVDSVTYDF</sequence>
<gene>
    <name evidence="2" type="ORF">Ami103574_13805</name>
</gene>
<dbReference type="RefSeq" id="WP_163067537.1">
    <property type="nucleotide sequence ID" value="NZ_CP048649.1"/>
</dbReference>
<dbReference type="EMBL" id="CP048649">
    <property type="protein sequence ID" value="QIB70299.1"/>
    <property type="molecule type" value="Genomic_DNA"/>
</dbReference>
<dbReference type="KEGG" id="abut:Ami103574_13805"/>
<name>A0A858BYK4_9FIRM</name>
<dbReference type="Proteomes" id="UP000466848">
    <property type="component" value="Chromosome"/>
</dbReference>
<feature type="chain" id="PRO_5032625634" description="DUF5626 domain-containing protein" evidence="1">
    <location>
        <begin position="27"/>
        <end position="176"/>
    </location>
</feature>
<evidence type="ECO:0000256" key="1">
    <source>
        <dbReference type="SAM" id="SignalP"/>
    </source>
</evidence>
<evidence type="ECO:0000313" key="3">
    <source>
        <dbReference type="Proteomes" id="UP000466848"/>
    </source>
</evidence>
<accession>A0A858BYK4</accession>
<protein>
    <recommendedName>
        <fullName evidence="4">DUF5626 domain-containing protein</fullName>
    </recommendedName>
</protein>
<evidence type="ECO:0008006" key="4">
    <source>
        <dbReference type="Google" id="ProtNLM"/>
    </source>
</evidence>
<keyword evidence="3" id="KW-1185">Reference proteome</keyword>
<feature type="signal peptide" evidence="1">
    <location>
        <begin position="1"/>
        <end position="26"/>
    </location>
</feature>
<reference evidence="2 3" key="1">
    <citation type="submission" date="2020-02" db="EMBL/GenBank/DDBJ databases">
        <authorList>
            <person name="Kim Y.B."/>
            <person name="Roh S.W."/>
        </authorList>
    </citation>
    <scope>NUCLEOTIDE SEQUENCE [LARGE SCALE GENOMIC DNA]</scope>
    <source>
        <strain evidence="2 3">DSM 103574</strain>
    </source>
</reference>
<keyword evidence="1" id="KW-0732">Signal</keyword>
<dbReference type="AlphaFoldDB" id="A0A858BYK4"/>
<proteinExistence type="predicted"/>
<organism evidence="2 3">
    <name type="scientific">Aminipila butyrica</name>
    <dbReference type="NCBI Taxonomy" id="433296"/>
    <lineage>
        <taxon>Bacteria</taxon>
        <taxon>Bacillati</taxon>
        <taxon>Bacillota</taxon>
        <taxon>Clostridia</taxon>
        <taxon>Peptostreptococcales</taxon>
        <taxon>Anaerovoracaceae</taxon>
        <taxon>Aminipila</taxon>
    </lineage>
</organism>